<reference evidence="5 6" key="1">
    <citation type="journal article" date="2015" name="Stand. Genomic Sci.">
        <title>Genomic Encyclopedia of Bacterial and Archaeal Type Strains, Phase III: the genomes of soil and plant-associated and newly described type strains.</title>
        <authorList>
            <person name="Whitman W.B."/>
            <person name="Woyke T."/>
            <person name="Klenk H.P."/>
            <person name="Zhou Y."/>
            <person name="Lilburn T.G."/>
            <person name="Beck B.J."/>
            <person name="De Vos P."/>
            <person name="Vandamme P."/>
            <person name="Eisen J.A."/>
            <person name="Garrity G."/>
            <person name="Hugenholtz P."/>
            <person name="Kyrpides N.C."/>
        </authorList>
    </citation>
    <scope>NUCLEOTIDE SEQUENCE [LARGE SCALE GENOMIC DNA]</scope>
    <source>
        <strain evidence="5 6">RF6</strain>
    </source>
</reference>
<feature type="domain" description="Helicase ATP-binding" evidence="3">
    <location>
        <begin position="547"/>
        <end position="712"/>
    </location>
</feature>
<dbReference type="SMART" id="SM00490">
    <property type="entry name" value="HELICc"/>
    <property type="match status" value="1"/>
</dbReference>
<dbReference type="InterPro" id="IPR049730">
    <property type="entry name" value="SNF2/RAD54-like_C"/>
</dbReference>
<dbReference type="OrthoDB" id="9760715at2"/>
<evidence type="ECO:0000259" key="4">
    <source>
        <dbReference type="PROSITE" id="PS51194"/>
    </source>
</evidence>
<organism evidence="5 6">
    <name type="scientific">Leucobacter luti</name>
    <dbReference type="NCBI Taxonomy" id="340320"/>
    <lineage>
        <taxon>Bacteria</taxon>
        <taxon>Bacillati</taxon>
        <taxon>Actinomycetota</taxon>
        <taxon>Actinomycetes</taxon>
        <taxon>Micrococcales</taxon>
        <taxon>Microbacteriaceae</taxon>
        <taxon>Leucobacter</taxon>
    </lineage>
</organism>
<dbReference type="InterPro" id="IPR027417">
    <property type="entry name" value="P-loop_NTPase"/>
</dbReference>
<dbReference type="CDD" id="cd18793">
    <property type="entry name" value="SF2_C_SNF"/>
    <property type="match status" value="1"/>
</dbReference>
<evidence type="ECO:0000259" key="3">
    <source>
        <dbReference type="PROSITE" id="PS51192"/>
    </source>
</evidence>
<keyword evidence="6" id="KW-1185">Reference proteome</keyword>
<dbReference type="RefSeq" id="WP_130454360.1">
    <property type="nucleotide sequence ID" value="NZ_QYAG01000001.1"/>
</dbReference>
<dbReference type="GO" id="GO:0005524">
    <property type="term" value="F:ATP binding"/>
    <property type="evidence" value="ECO:0007669"/>
    <property type="project" value="InterPro"/>
</dbReference>
<dbReference type="GO" id="GO:0004386">
    <property type="term" value="F:helicase activity"/>
    <property type="evidence" value="ECO:0007669"/>
    <property type="project" value="UniProtKB-KW"/>
</dbReference>
<dbReference type="Gene3D" id="3.40.50.10810">
    <property type="entry name" value="Tandem AAA-ATPase domain"/>
    <property type="match status" value="1"/>
</dbReference>
<evidence type="ECO:0000256" key="1">
    <source>
        <dbReference type="ARBA" id="ARBA00022801"/>
    </source>
</evidence>
<dbReference type="InterPro" id="IPR000330">
    <property type="entry name" value="SNF2_N"/>
</dbReference>
<gene>
    <name evidence="5" type="ORF">EV139_2201</name>
</gene>
<feature type="domain" description="Helicase C-terminal" evidence="4">
    <location>
        <begin position="840"/>
        <end position="1007"/>
    </location>
</feature>
<evidence type="ECO:0000313" key="6">
    <source>
        <dbReference type="Proteomes" id="UP000291832"/>
    </source>
</evidence>
<dbReference type="SUPFAM" id="SSF52540">
    <property type="entry name" value="P-loop containing nucleoside triphosphate hydrolases"/>
    <property type="match status" value="2"/>
</dbReference>
<keyword evidence="5" id="KW-0547">Nucleotide-binding</keyword>
<keyword evidence="5" id="KW-0067">ATP-binding</keyword>
<evidence type="ECO:0000313" key="5">
    <source>
        <dbReference type="EMBL" id="RZT64777.1"/>
    </source>
</evidence>
<dbReference type="PROSITE" id="PS51194">
    <property type="entry name" value="HELICASE_CTER"/>
    <property type="match status" value="1"/>
</dbReference>
<dbReference type="PANTHER" id="PTHR10799">
    <property type="entry name" value="SNF2/RAD54 HELICASE FAMILY"/>
    <property type="match status" value="1"/>
</dbReference>
<evidence type="ECO:0000256" key="2">
    <source>
        <dbReference type="SAM" id="MobiDB-lite"/>
    </source>
</evidence>
<dbReference type="GO" id="GO:0016787">
    <property type="term" value="F:hydrolase activity"/>
    <property type="evidence" value="ECO:0007669"/>
    <property type="project" value="UniProtKB-KW"/>
</dbReference>
<dbReference type="Gene3D" id="3.40.50.300">
    <property type="entry name" value="P-loop containing nucleotide triphosphate hydrolases"/>
    <property type="match status" value="1"/>
</dbReference>
<dbReference type="InterPro" id="IPR014001">
    <property type="entry name" value="Helicase_ATP-bd"/>
</dbReference>
<dbReference type="PROSITE" id="PS51192">
    <property type="entry name" value="HELICASE_ATP_BIND_1"/>
    <property type="match status" value="1"/>
</dbReference>
<dbReference type="InterPro" id="IPR038718">
    <property type="entry name" value="SNF2-like_sf"/>
</dbReference>
<keyword evidence="5" id="KW-0347">Helicase</keyword>
<proteinExistence type="predicted"/>
<keyword evidence="1" id="KW-0378">Hydrolase</keyword>
<dbReference type="EMBL" id="SHKI01000005">
    <property type="protein sequence ID" value="RZT64777.1"/>
    <property type="molecule type" value="Genomic_DNA"/>
</dbReference>
<dbReference type="AlphaFoldDB" id="A0A4Q7TWW8"/>
<protein>
    <submittedName>
        <fullName evidence="5">Helicase-like protein</fullName>
    </submittedName>
</protein>
<feature type="region of interest" description="Disordered" evidence="2">
    <location>
        <begin position="57"/>
        <end position="81"/>
    </location>
</feature>
<dbReference type="InterPro" id="IPR001650">
    <property type="entry name" value="Helicase_C-like"/>
</dbReference>
<comment type="caution">
    <text evidence="5">The sequence shown here is derived from an EMBL/GenBank/DDBJ whole genome shotgun (WGS) entry which is preliminary data.</text>
</comment>
<accession>A0A4Q7TWW8</accession>
<dbReference type="SMART" id="SM00487">
    <property type="entry name" value="DEXDc"/>
    <property type="match status" value="1"/>
</dbReference>
<sequence length="1021" mass="110557">MTSPSADSAGTQPRSANHWRAQLADLLGSRAAEHTAAAQPSSQLALQFELRELIPRTAERWNGPTSRSLRGASEPGSGDYRLATRPAMRTERGWARGSLTWSNIGHQGSRLRLDPAQQRWFRQFYALHRAAEPIAVGQDPNWVFLDDFVSPALWSMLAQVEPLGIALVGTGTRATVQLHAAARLTLDATVDAGGALTLRPQLALADEVVPAAGWRAVGDHGVYLAEHGGDRAVRLAPVPAGLTPAEAALLAHGERGASSGVAGPLLIPAGERAAFLADGLPELRRGFSVGSADGSVTLPAPAPGLVVLTAAWRAGHRLALSWHIEGAPGAPDPVLAELLPAELIGDELVPAAWLAEPPLPPRVELRGVDAAAFMGGVVPSLKIIDGIAVRVTGAPPNYREAQGIPQLTVTTVPSEQEDWFDLGVLVTVEGKTVPFVPLFRALALGRKKLLLVDNSYLSLTHPAFAPLAELIAEAQDLDEWETGVRISRHQVTLWAEFEDLADESIAAVEWRALVAEVRADIPAETPVPPGIHAELRPYQRDGFNWLAFLWRHRLGGILADDMGLGKTLQCLTLIAHAADPRPFLVVAPTSVMSNWAAEAARFAPGLRVRVRTATEAASGRPLRADAAEADVIVTSYALFRLDSERFTEVASDPHLGFAGLILDEAQFVKNARAQGNELAEQLPVAWKLAVTGTPIENSLRELHALCRIVAPGLFPSARRFEEEYVRAIERPALGISVGVGAGSGPGVQAGLRAQRTERLRRRLRPFLLRRTKDLVAPELPEKQEQILEIELDPGHRELYDVFVQRERQKLFGLIADLDRNRFTVFRSLTLLRMLALDASLIDEQYTALPSAKLEALAERAAALAAEGRRALVFSQFTSFLDRARERLHAAGVRTVTLDGSTRNRDAVIARFRAGEADVFLISLKAGGVGLNLTEADTVLLLDPWWNPASEAQAIDRTHRIGQRSPVHVVRMIALGTIEEKVLALQRRKRALFDAVIDDEELFAQTLTAADVRELLGGEALA</sequence>
<name>A0A4Q7TWW8_9MICO</name>
<dbReference type="Pfam" id="PF00271">
    <property type="entry name" value="Helicase_C"/>
    <property type="match status" value="1"/>
</dbReference>
<dbReference type="Proteomes" id="UP000291832">
    <property type="component" value="Unassembled WGS sequence"/>
</dbReference>
<dbReference type="Pfam" id="PF00176">
    <property type="entry name" value="SNF2-rel_dom"/>
    <property type="match status" value="1"/>
</dbReference>